<organism evidence="14 15">
    <name type="scientific">Papaver somniferum</name>
    <name type="common">Opium poppy</name>
    <dbReference type="NCBI Taxonomy" id="3469"/>
    <lineage>
        <taxon>Eukaryota</taxon>
        <taxon>Viridiplantae</taxon>
        <taxon>Streptophyta</taxon>
        <taxon>Embryophyta</taxon>
        <taxon>Tracheophyta</taxon>
        <taxon>Spermatophyta</taxon>
        <taxon>Magnoliopsida</taxon>
        <taxon>Ranunculales</taxon>
        <taxon>Papaveraceae</taxon>
        <taxon>Papaveroideae</taxon>
        <taxon>Papaver</taxon>
    </lineage>
</organism>
<evidence type="ECO:0000256" key="4">
    <source>
        <dbReference type="ARBA" id="ARBA00022801"/>
    </source>
</evidence>
<dbReference type="InterPro" id="IPR034197">
    <property type="entry name" value="Peptidases_S8_3"/>
</dbReference>
<dbReference type="GO" id="GO:0004252">
    <property type="term" value="F:serine-type endopeptidase activity"/>
    <property type="evidence" value="ECO:0007669"/>
    <property type="project" value="UniProtKB-UniRule"/>
</dbReference>
<evidence type="ECO:0000256" key="6">
    <source>
        <dbReference type="PIRSR" id="PIRSR615500-1"/>
    </source>
</evidence>
<dbReference type="Gene3D" id="3.50.30.30">
    <property type="match status" value="1"/>
</dbReference>
<dbReference type="CDD" id="cd02120">
    <property type="entry name" value="PA_subtilisin_like"/>
    <property type="match status" value="1"/>
</dbReference>
<dbReference type="Gene3D" id="3.30.70.80">
    <property type="entry name" value="Peptidase S8 propeptide/proteinase inhibitor I9"/>
    <property type="match status" value="1"/>
</dbReference>
<feature type="active site" description="Charge relay system" evidence="6 8">
    <location>
        <position position="389"/>
    </location>
</feature>
<keyword evidence="4 8" id="KW-0378">Hydrolase</keyword>
<feature type="active site" description="Charge relay system" evidence="6 8">
    <location>
        <position position="733"/>
    </location>
</feature>
<dbReference type="AlphaFoldDB" id="A0A4Y7IT43"/>
<dbReference type="InterPro" id="IPR000209">
    <property type="entry name" value="Peptidase_S8/S53_dom"/>
</dbReference>
<proteinExistence type="inferred from homology"/>
<dbReference type="GO" id="GO:0006508">
    <property type="term" value="P:proteolysis"/>
    <property type="evidence" value="ECO:0007669"/>
    <property type="project" value="UniProtKB-KW"/>
</dbReference>
<reference evidence="14 15" key="1">
    <citation type="journal article" date="2018" name="Science">
        <title>The opium poppy genome and morphinan production.</title>
        <authorList>
            <person name="Guo L."/>
            <person name="Winzer T."/>
            <person name="Yang X."/>
            <person name="Li Y."/>
            <person name="Ning Z."/>
            <person name="He Z."/>
            <person name="Teodor R."/>
            <person name="Lu Y."/>
            <person name="Bowser T.A."/>
            <person name="Graham I.A."/>
            <person name="Ye K."/>
        </authorList>
    </citation>
    <scope>NUCLEOTIDE SEQUENCE [LARGE SCALE GENOMIC DNA]</scope>
    <source>
        <strain evidence="15">cv. HN1</strain>
        <tissue evidence="14">Leaves</tissue>
    </source>
</reference>
<dbReference type="PROSITE" id="PS51892">
    <property type="entry name" value="SUBTILASE"/>
    <property type="match status" value="1"/>
</dbReference>
<evidence type="ECO:0000259" key="11">
    <source>
        <dbReference type="Pfam" id="PF02225"/>
    </source>
</evidence>
<dbReference type="InterPro" id="IPR015500">
    <property type="entry name" value="Peptidase_S8_subtilisin-rel"/>
</dbReference>
<evidence type="ECO:0000313" key="15">
    <source>
        <dbReference type="Proteomes" id="UP000316621"/>
    </source>
</evidence>
<dbReference type="InterPro" id="IPR003137">
    <property type="entry name" value="PA_domain"/>
</dbReference>
<name>A0A4Y7IT43_PAPSO</name>
<dbReference type="PROSITE" id="PS00138">
    <property type="entry name" value="SUBTILASE_SER"/>
    <property type="match status" value="1"/>
</dbReference>
<sequence length="957" mass="103549">MSLLVWSALFSSILLCFSVIVSDTTTNSVNLSDQFETQTYIIRVQNNLKPSVFSDVEHWYSSTLKSLTSDQLKLDHEKTQNKNSKNDFLHVYKTVFHGFSTKLNQQQAEEIKNRPGVLGVYIDRVRKIHTTRSPHFLGLTGPSAHSANGLLKGSDYGSNVVIGILDTGIWPERRSFHDRGLGPIPSHWKGECMKEKSFLKRFNLFNATTVINSVKAHKELSCTRNSDDGGLFNAVKIGDLECIESLLRRNPSLIHQLTVCDKLSSLHIAAVNGQIQIVSMMLGKSILLFDSLSGRTCLHYAAYYGHSDCLQAILSAAQSTPVADSWGFARFVNVRDGKGATPLHLTARQKRPECVSHFIGQYFPNGYTATAGIINETTEFRSPRDSDGHGTHTASTAAGRHIHHASLLGLSSGVVAGIAPKARIAAYKICWERGCFDSDILAAIDKAVEDGVDIISLSVGSGAVPYYQDPIAMGSFGAMEKGIFVSASAGNEGPGIMTVANIAPWITTVGAGTIDRSFPADLILEDGRVIKGASLYSGPPLPENTFFPLVYAGNLSANVHNGTNTSSKSSGFTSAICMPNSLAQELVRVKIVLCDRGGVPRVSKGVVVKDAGGAGMIVANVSPEGLGLVADAHVLPGLAVTETDGYTIHGYIATSKNPRAKFVFHGTQLGTKPAPVVAGFSSRGPNLESIYIIKPDIIAPGVDILAAWPDNVSPIGLASDLRRTEFNIQSGTSMSCPHVSGLCALLKGAHPDWSPARIGSSLMATAYIHDSTGRVLLDEVNYNTSKAWDMGSGHVNPEKALDPGLVYDVMVDDYLDFLCASNYTARNIRSIARRPVDCTKKGLQPWDLNYPSISVVVDRSKPSKIEIEVKRTVTHVNDGASSYTVKIENPPGVIVMVDPPKLEFIHREEKKSFAVKIVTEKFAMTPGNTKSEFGRLTWSDGEHMVSMPIAVTWQESY</sequence>
<dbReference type="EMBL" id="CM010716">
    <property type="protein sequence ID" value="RZC50970.1"/>
    <property type="molecule type" value="Genomic_DNA"/>
</dbReference>
<dbReference type="Gene3D" id="1.25.40.20">
    <property type="entry name" value="Ankyrin repeat-containing domain"/>
    <property type="match status" value="1"/>
</dbReference>
<dbReference type="Pfam" id="PF17766">
    <property type="entry name" value="fn3_6"/>
    <property type="match status" value="1"/>
</dbReference>
<feature type="signal peptide" evidence="9">
    <location>
        <begin position="1"/>
        <end position="18"/>
    </location>
</feature>
<feature type="domain" description="Peptidase S8/S53" evidence="10">
    <location>
        <begin position="157"/>
        <end position="772"/>
    </location>
</feature>
<dbReference type="PRINTS" id="PR00723">
    <property type="entry name" value="SUBTILISIN"/>
</dbReference>
<keyword evidence="3 9" id="KW-0732">Signal</keyword>
<evidence type="ECO:0000256" key="5">
    <source>
        <dbReference type="ARBA" id="ARBA00022825"/>
    </source>
</evidence>
<evidence type="ECO:0000256" key="9">
    <source>
        <dbReference type="SAM" id="SignalP"/>
    </source>
</evidence>
<keyword evidence="7" id="KW-0040">ANK repeat</keyword>
<dbReference type="CDD" id="cd04852">
    <property type="entry name" value="Peptidases_S8_3"/>
    <property type="match status" value="1"/>
</dbReference>
<evidence type="ECO:0000259" key="12">
    <source>
        <dbReference type="Pfam" id="PF05922"/>
    </source>
</evidence>
<evidence type="ECO:0000259" key="13">
    <source>
        <dbReference type="Pfam" id="PF17766"/>
    </source>
</evidence>
<dbReference type="Gene3D" id="2.60.40.2310">
    <property type="match status" value="1"/>
</dbReference>
<dbReference type="InterPro" id="IPR023828">
    <property type="entry name" value="Peptidase_S8_Ser-AS"/>
</dbReference>
<dbReference type="InterPro" id="IPR041469">
    <property type="entry name" value="Subtilisin-like_FN3"/>
</dbReference>
<dbReference type="PANTHER" id="PTHR10795">
    <property type="entry name" value="PROPROTEIN CONVERTASE SUBTILISIN/KEXIN"/>
    <property type="match status" value="1"/>
</dbReference>
<dbReference type="SUPFAM" id="SSF48403">
    <property type="entry name" value="Ankyrin repeat"/>
    <property type="match status" value="1"/>
</dbReference>
<evidence type="ECO:0000256" key="1">
    <source>
        <dbReference type="ARBA" id="ARBA00011073"/>
    </source>
</evidence>
<dbReference type="InterPro" id="IPR010259">
    <property type="entry name" value="S8pro/Inhibitor_I9"/>
</dbReference>
<dbReference type="Gramene" id="RZC50970">
    <property type="protein sequence ID" value="RZC50970"/>
    <property type="gene ID" value="C5167_019395"/>
</dbReference>
<dbReference type="Pfam" id="PF05922">
    <property type="entry name" value="Inhibitor_I9"/>
    <property type="match status" value="1"/>
</dbReference>
<evidence type="ECO:0000256" key="7">
    <source>
        <dbReference type="PROSITE-ProRule" id="PRU00023"/>
    </source>
</evidence>
<dbReference type="InterPro" id="IPR037045">
    <property type="entry name" value="S8pro/Inhibitor_I9_sf"/>
</dbReference>
<keyword evidence="15" id="KW-1185">Reference proteome</keyword>
<dbReference type="Gene3D" id="3.40.50.200">
    <property type="entry name" value="Peptidase S8/S53 domain"/>
    <property type="match status" value="2"/>
</dbReference>
<gene>
    <name evidence="14" type="ORF">C5167_019395</name>
</gene>
<keyword evidence="2 8" id="KW-0645">Protease</keyword>
<comment type="similarity">
    <text evidence="1 8">Belongs to the peptidase S8 family.</text>
</comment>
<feature type="domain" description="Inhibitor I9" evidence="12">
    <location>
        <begin position="39"/>
        <end position="129"/>
    </location>
</feature>
<dbReference type="InterPro" id="IPR036770">
    <property type="entry name" value="Ankyrin_rpt-contain_sf"/>
</dbReference>
<feature type="active site" description="Charge relay system" evidence="6 8">
    <location>
        <position position="166"/>
    </location>
</feature>
<dbReference type="SUPFAM" id="SSF52743">
    <property type="entry name" value="Subtilisin-like"/>
    <property type="match status" value="1"/>
</dbReference>
<evidence type="ECO:0000313" key="14">
    <source>
        <dbReference type="EMBL" id="RZC50970.1"/>
    </source>
</evidence>
<evidence type="ECO:0000256" key="3">
    <source>
        <dbReference type="ARBA" id="ARBA00022729"/>
    </source>
</evidence>
<dbReference type="FunFam" id="3.30.70.80:FF:000003">
    <property type="entry name" value="Subtilisin-like protease SBT1.9"/>
    <property type="match status" value="1"/>
</dbReference>
<dbReference type="OMA" id="TAYTHDQ"/>
<evidence type="ECO:0000259" key="10">
    <source>
        <dbReference type="Pfam" id="PF00082"/>
    </source>
</evidence>
<dbReference type="PROSITE" id="PS50088">
    <property type="entry name" value="ANK_REPEAT"/>
    <property type="match status" value="1"/>
</dbReference>
<dbReference type="Proteomes" id="UP000316621">
    <property type="component" value="Chromosome 2"/>
</dbReference>
<keyword evidence="5 8" id="KW-0720">Serine protease</keyword>
<accession>A0A4Y7IT43</accession>
<feature type="domain" description="Subtilisin-like protease fibronectin type-III" evidence="13">
    <location>
        <begin position="847"/>
        <end position="951"/>
    </location>
</feature>
<evidence type="ECO:0000256" key="2">
    <source>
        <dbReference type="ARBA" id="ARBA00022670"/>
    </source>
</evidence>
<dbReference type="Pfam" id="PF02225">
    <property type="entry name" value="PA"/>
    <property type="match status" value="1"/>
</dbReference>
<dbReference type="Pfam" id="PF00082">
    <property type="entry name" value="Peptidase_S8"/>
    <property type="match status" value="1"/>
</dbReference>
<dbReference type="InterPro" id="IPR045051">
    <property type="entry name" value="SBT"/>
</dbReference>
<evidence type="ECO:0000256" key="8">
    <source>
        <dbReference type="PROSITE-ProRule" id="PRU01240"/>
    </source>
</evidence>
<feature type="repeat" description="ANK" evidence="7">
    <location>
        <begin position="293"/>
        <end position="325"/>
    </location>
</feature>
<feature type="chain" id="PRO_5021342086" evidence="9">
    <location>
        <begin position="19"/>
        <end position="957"/>
    </location>
</feature>
<dbReference type="InterPro" id="IPR002110">
    <property type="entry name" value="Ankyrin_rpt"/>
</dbReference>
<dbReference type="FunFam" id="3.50.30.30:FF:000005">
    <property type="entry name" value="subtilisin-like protease SBT1.5"/>
    <property type="match status" value="1"/>
</dbReference>
<dbReference type="InterPro" id="IPR036852">
    <property type="entry name" value="Peptidase_S8/S53_dom_sf"/>
</dbReference>
<feature type="domain" description="PA" evidence="11">
    <location>
        <begin position="548"/>
        <end position="647"/>
    </location>
</feature>
<protein>
    <submittedName>
        <fullName evidence="14">Uncharacterized protein</fullName>
    </submittedName>
</protein>
<dbReference type="SMART" id="SM00248">
    <property type="entry name" value="ANK"/>
    <property type="match status" value="4"/>
</dbReference>